<name>A0AC35FQ49_9BILA</name>
<protein>
    <submittedName>
        <fullName evidence="2">CWF21 domain-containing protein</fullName>
    </submittedName>
</protein>
<dbReference type="WBParaSite" id="PS1159_v2.g19680.t1">
    <property type="protein sequence ID" value="PS1159_v2.g19680.t1"/>
    <property type="gene ID" value="PS1159_v2.g19680"/>
</dbReference>
<evidence type="ECO:0000313" key="2">
    <source>
        <dbReference type="WBParaSite" id="PS1159_v2.g19680.t1"/>
    </source>
</evidence>
<organism evidence="1 2">
    <name type="scientific">Panagrolaimus sp. PS1159</name>
    <dbReference type="NCBI Taxonomy" id="55785"/>
    <lineage>
        <taxon>Eukaryota</taxon>
        <taxon>Metazoa</taxon>
        <taxon>Ecdysozoa</taxon>
        <taxon>Nematoda</taxon>
        <taxon>Chromadorea</taxon>
        <taxon>Rhabditida</taxon>
        <taxon>Tylenchina</taxon>
        <taxon>Panagrolaimomorpha</taxon>
        <taxon>Panagrolaimoidea</taxon>
        <taxon>Panagrolaimidae</taxon>
        <taxon>Panagrolaimus</taxon>
    </lineage>
</organism>
<sequence>MYNGIGLQTARGSGTNGYVQTNLSHLLFSRQREEYNAEADLAKNEAEITKGPNKELLMHEYKRRIEIKCVEFEDLMEEKGFDPQEVEEKVSEYRKLLLAEFEAGKMDLEKELDDRNSHSRAHLAKVGRDRFRNAMGIEEGYKAGSSFEKIRKVGDESEKKATEEVKKEEKEAEEKQAKIAQLMEEIKKEEKLAQLAKKVKKEQKDKKKKKRSRKESSSSSSSDSDSDDHRSHKRIKKEDRKKKRSRKESTSSASDSDEKQHQKRKRRN</sequence>
<evidence type="ECO:0000313" key="1">
    <source>
        <dbReference type="Proteomes" id="UP000887580"/>
    </source>
</evidence>
<proteinExistence type="predicted"/>
<reference evidence="2" key="1">
    <citation type="submission" date="2022-11" db="UniProtKB">
        <authorList>
            <consortium name="WormBaseParasite"/>
        </authorList>
    </citation>
    <scope>IDENTIFICATION</scope>
</reference>
<accession>A0AC35FQ49</accession>
<dbReference type="Proteomes" id="UP000887580">
    <property type="component" value="Unplaced"/>
</dbReference>